<evidence type="ECO:0000313" key="2">
    <source>
        <dbReference type="Proteomes" id="UP001295794"/>
    </source>
</evidence>
<comment type="caution">
    <text evidence="1">The sequence shown here is derived from an EMBL/GenBank/DDBJ whole genome shotgun (WGS) entry which is preliminary data.</text>
</comment>
<accession>A0AAD2GUS8</accession>
<dbReference type="EMBL" id="CAVNYO010000040">
    <property type="protein sequence ID" value="CAK5263580.1"/>
    <property type="molecule type" value="Genomic_DNA"/>
</dbReference>
<dbReference type="AlphaFoldDB" id="A0AAD2GUS8"/>
<gene>
    <name evidence="1" type="ORF">MYCIT1_LOCUS3059</name>
</gene>
<evidence type="ECO:0000313" key="1">
    <source>
        <dbReference type="EMBL" id="CAK5263580.1"/>
    </source>
</evidence>
<name>A0AAD2GUS8_9AGAR</name>
<dbReference type="Proteomes" id="UP001295794">
    <property type="component" value="Unassembled WGS sequence"/>
</dbReference>
<sequence>MSSLTGPGSQWDTATALELPMSIQSDSCAVCASRRPVRANGIRDAATNPFDKSGIAVDREDLARYERP</sequence>
<reference evidence="1" key="1">
    <citation type="submission" date="2023-11" db="EMBL/GenBank/DDBJ databases">
        <authorList>
            <person name="De Vega J J."/>
            <person name="De Vega J J."/>
        </authorList>
    </citation>
    <scope>NUCLEOTIDE SEQUENCE</scope>
</reference>
<feature type="non-terminal residue" evidence="1">
    <location>
        <position position="1"/>
    </location>
</feature>
<keyword evidence="2" id="KW-1185">Reference proteome</keyword>
<protein>
    <submittedName>
        <fullName evidence="1">Uncharacterized protein</fullName>
    </submittedName>
</protein>
<organism evidence="1 2">
    <name type="scientific">Mycena citricolor</name>
    <dbReference type="NCBI Taxonomy" id="2018698"/>
    <lineage>
        <taxon>Eukaryota</taxon>
        <taxon>Fungi</taxon>
        <taxon>Dikarya</taxon>
        <taxon>Basidiomycota</taxon>
        <taxon>Agaricomycotina</taxon>
        <taxon>Agaricomycetes</taxon>
        <taxon>Agaricomycetidae</taxon>
        <taxon>Agaricales</taxon>
        <taxon>Marasmiineae</taxon>
        <taxon>Mycenaceae</taxon>
        <taxon>Mycena</taxon>
    </lineage>
</organism>
<proteinExistence type="predicted"/>